<evidence type="ECO:0000313" key="1">
    <source>
        <dbReference type="EMBL" id="TLE13753.1"/>
    </source>
</evidence>
<protein>
    <submittedName>
        <fullName evidence="1">Helix-turn-helix domain-containing protein</fullName>
    </submittedName>
</protein>
<organism evidence="1 2">
    <name type="scientific">Helicobacter apodemus</name>
    <dbReference type="NCBI Taxonomy" id="135569"/>
    <lineage>
        <taxon>Bacteria</taxon>
        <taxon>Pseudomonadati</taxon>
        <taxon>Campylobacterota</taxon>
        <taxon>Epsilonproteobacteria</taxon>
        <taxon>Campylobacterales</taxon>
        <taxon>Helicobacteraceae</taxon>
        <taxon>Helicobacter</taxon>
    </lineage>
</organism>
<dbReference type="Proteomes" id="UP000029920">
    <property type="component" value="Unassembled WGS sequence"/>
</dbReference>
<accession>A0A4U8UBJ1</accession>
<sequence>MIVKSQCKTDYTKVSNAFIKNETLSINAKMVGILLLSLPNTWNVNVAYLAKTLSIGETTIRKAIRELIDNSFLKRIQGKTNGKFNEDMYYEFIDPQEEEIFIKEEEITEPKIIENLEFNHLLNQPLQQQEQDLAESLKEPKNNHSSRLIESPITENLSTYKDRIYYKKRESILRQSQKVINLSTLFIKPKKNLELDFKDFSDQELKSIQNFFNYRKEKHRNLCLSTKKSILDNLRKLKEQGEDIISIIQTSINRGWSGLFPKNKTTMPTYGFSSRKSLAKELAKDKQQQDKQDKELIMQHIGELSPENLAKYEQGKIVPLTIDAKVRYIQKEGDLVYFVA</sequence>
<keyword evidence="2" id="KW-1185">Reference proteome</keyword>
<dbReference type="EMBL" id="JRPC02000032">
    <property type="protein sequence ID" value="TLE13753.1"/>
    <property type="molecule type" value="Genomic_DNA"/>
</dbReference>
<comment type="caution">
    <text evidence="1">The sequence shown here is derived from an EMBL/GenBank/DDBJ whole genome shotgun (WGS) entry which is preliminary data.</text>
</comment>
<proteinExistence type="predicted"/>
<dbReference type="AlphaFoldDB" id="A0A4U8UBJ1"/>
<gene>
    <name evidence="1" type="ORF">LS72_009585</name>
</gene>
<dbReference type="RefSeq" id="WP_034554550.1">
    <property type="nucleotide sequence ID" value="NZ_JRPC02000032.1"/>
</dbReference>
<dbReference type="Pfam" id="PF13730">
    <property type="entry name" value="HTH_36"/>
    <property type="match status" value="1"/>
</dbReference>
<name>A0A4U8UBJ1_9HELI</name>
<evidence type="ECO:0000313" key="2">
    <source>
        <dbReference type="Proteomes" id="UP000029920"/>
    </source>
</evidence>
<reference evidence="1 2" key="1">
    <citation type="journal article" date="2014" name="Genome Announc.">
        <title>Draft genome sequences of eight enterohepatic helicobacter species isolated from both laboratory and wild rodents.</title>
        <authorList>
            <person name="Sheh A."/>
            <person name="Shen Z."/>
            <person name="Fox J.G."/>
        </authorList>
    </citation>
    <scope>NUCLEOTIDE SEQUENCE [LARGE SCALE GENOMIC DNA]</scope>
    <source>
        <strain evidence="1 2">MIT-03-7007</strain>
    </source>
</reference>